<dbReference type="AlphaFoldDB" id="A0A6P6UIV1"/>
<dbReference type="PANTHER" id="PTHR33116">
    <property type="entry name" value="REVERSE TRANSCRIPTASE ZINC-BINDING DOMAIN-CONTAINING PROTEIN-RELATED-RELATED"/>
    <property type="match status" value="1"/>
</dbReference>
<sequence length="328" mass="37841">MTEAHCSLVRSILGFREQKLPFTYLGVLLFRGRATCALFDGLLSKMRHSLFHWSSKMLSMGGKIFLKHHVPCSLPIYWLQVLSPPGAVVASLGKICNAFLCDNSIETRRIHWTAWEKVCYPVGEAGLGFCSFEVVVDVFSCKLWWYLRENKTIWATYMHSKYIKSNHPSLVAVDCPSAIWHRLAKIRDLAEGNIRWSLGEGLVDFWHDRWCTDVPLAALVPGSARPHMLVEEFYRTSDWDKHRLRQLLPGHIVAQILKLRIFPGLKDMMVWGVSSMGKFSVASSWAHVRCKRALFSVYTLIWSSVVPLKVSFFTWRLLHRWVPLDRHL</sequence>
<protein>
    <recommendedName>
        <fullName evidence="1">Reverse transcriptase zinc-binding domain-containing protein</fullName>
    </recommendedName>
</protein>
<dbReference type="GeneID" id="113711435"/>
<name>A0A6P6UIV1_COFAR</name>
<dbReference type="InterPro" id="IPR026960">
    <property type="entry name" value="RVT-Znf"/>
</dbReference>
<dbReference type="Proteomes" id="UP001652660">
    <property type="component" value="Chromosome 1e"/>
</dbReference>
<reference evidence="2" key="1">
    <citation type="journal article" date="2025" name="Foods">
        <title>Unveiling the Microbial Signatures of Arabica Coffee Cherries: Insights into Ripeness Specific Diversity, Functional Traits, and Implications for Quality and Safety.</title>
        <authorList>
            <consortium name="RefSeq"/>
            <person name="Tenea G.N."/>
            <person name="Cifuentes V."/>
            <person name="Reyes P."/>
            <person name="Cevallos-Vallejos M."/>
        </authorList>
    </citation>
    <scope>NUCLEOTIDE SEQUENCE [LARGE SCALE GENOMIC DNA]</scope>
</reference>
<keyword evidence="2" id="KW-1185">Reference proteome</keyword>
<feature type="domain" description="Reverse transcriptase zinc-binding" evidence="1">
    <location>
        <begin position="279"/>
        <end position="326"/>
    </location>
</feature>
<gene>
    <name evidence="3" type="primary">LOC113711435</name>
</gene>
<evidence type="ECO:0000313" key="2">
    <source>
        <dbReference type="Proteomes" id="UP001652660"/>
    </source>
</evidence>
<dbReference type="Pfam" id="PF13966">
    <property type="entry name" value="zf-RVT"/>
    <property type="match status" value="1"/>
</dbReference>
<dbReference type="OrthoDB" id="1210581at2759"/>
<dbReference type="PANTHER" id="PTHR33116:SF80">
    <property type="entry name" value="REVERSE TRANSCRIPTASE ZINC-BINDING DOMAIN-CONTAINING PROTEIN"/>
    <property type="match status" value="1"/>
</dbReference>
<reference evidence="3" key="2">
    <citation type="submission" date="2025-08" db="UniProtKB">
        <authorList>
            <consortium name="RefSeq"/>
        </authorList>
    </citation>
    <scope>IDENTIFICATION</scope>
    <source>
        <tissue evidence="3">Leaves</tissue>
    </source>
</reference>
<proteinExistence type="predicted"/>
<evidence type="ECO:0000259" key="1">
    <source>
        <dbReference type="Pfam" id="PF13966"/>
    </source>
</evidence>
<organism evidence="2 3">
    <name type="scientific">Coffea arabica</name>
    <name type="common">Arabian coffee</name>
    <dbReference type="NCBI Taxonomy" id="13443"/>
    <lineage>
        <taxon>Eukaryota</taxon>
        <taxon>Viridiplantae</taxon>
        <taxon>Streptophyta</taxon>
        <taxon>Embryophyta</taxon>
        <taxon>Tracheophyta</taxon>
        <taxon>Spermatophyta</taxon>
        <taxon>Magnoliopsida</taxon>
        <taxon>eudicotyledons</taxon>
        <taxon>Gunneridae</taxon>
        <taxon>Pentapetalae</taxon>
        <taxon>asterids</taxon>
        <taxon>lamiids</taxon>
        <taxon>Gentianales</taxon>
        <taxon>Rubiaceae</taxon>
        <taxon>Ixoroideae</taxon>
        <taxon>Gardenieae complex</taxon>
        <taxon>Bertiereae - Coffeeae clade</taxon>
        <taxon>Coffeeae</taxon>
        <taxon>Coffea</taxon>
    </lineage>
</organism>
<dbReference type="RefSeq" id="XP_027090403.2">
    <property type="nucleotide sequence ID" value="XM_027234602.2"/>
</dbReference>
<evidence type="ECO:0000313" key="3">
    <source>
        <dbReference type="RefSeq" id="XP_027090403.2"/>
    </source>
</evidence>
<accession>A0A6P6UIV1</accession>